<evidence type="ECO:0000313" key="3">
    <source>
        <dbReference type="EMBL" id="KAA5602619.1"/>
    </source>
</evidence>
<dbReference type="RefSeq" id="WP_150064303.1">
    <property type="nucleotide sequence ID" value="NZ_VWPJ01000050.1"/>
</dbReference>
<accession>A0A5M6I435</accession>
<dbReference type="InterPro" id="IPR025484">
    <property type="entry name" value="DUF4376"/>
</dbReference>
<keyword evidence="4" id="KW-1185">Reference proteome</keyword>
<dbReference type="AlphaFoldDB" id="A0A5M6I435"/>
<dbReference type="EMBL" id="VWPJ01000050">
    <property type="protein sequence ID" value="KAA5602619.1"/>
    <property type="molecule type" value="Genomic_DNA"/>
</dbReference>
<evidence type="ECO:0000313" key="4">
    <source>
        <dbReference type="Proteomes" id="UP000324065"/>
    </source>
</evidence>
<sequence>MDALPPHARGLPDAALAALDPPIYHVRSIVPEHDPDTHTRVPEPVAPPGFDETGPIPVVTLTYEIRPLTPPEIAARLEGLRAEWRTRATRAFRRARDAGITLEIAGQTVHVETTDTAIAQIRALRDLLADTDGTQAFVTRSGARVIVDAAGIAAIHDAVAARWRLILAREEALYAAIDACTDPADLRAIDTRAGWS</sequence>
<gene>
    <name evidence="3" type="ORF">F1188_20450</name>
</gene>
<dbReference type="Proteomes" id="UP000324065">
    <property type="component" value="Unassembled WGS sequence"/>
</dbReference>
<evidence type="ECO:0000256" key="1">
    <source>
        <dbReference type="SAM" id="MobiDB-lite"/>
    </source>
</evidence>
<feature type="domain" description="DUF4376" evidence="2">
    <location>
        <begin position="87"/>
        <end position="186"/>
    </location>
</feature>
<feature type="region of interest" description="Disordered" evidence="1">
    <location>
        <begin position="34"/>
        <end position="53"/>
    </location>
</feature>
<organism evidence="3 4">
    <name type="scientific">Roseospira marina</name>
    <dbReference type="NCBI Taxonomy" id="140057"/>
    <lineage>
        <taxon>Bacteria</taxon>
        <taxon>Pseudomonadati</taxon>
        <taxon>Pseudomonadota</taxon>
        <taxon>Alphaproteobacteria</taxon>
        <taxon>Rhodospirillales</taxon>
        <taxon>Rhodospirillaceae</taxon>
        <taxon>Roseospira</taxon>
    </lineage>
</organism>
<dbReference type="Pfam" id="PF14301">
    <property type="entry name" value="DUF4376"/>
    <property type="match status" value="1"/>
</dbReference>
<name>A0A5M6I435_9PROT</name>
<proteinExistence type="predicted"/>
<evidence type="ECO:0000259" key="2">
    <source>
        <dbReference type="Pfam" id="PF14301"/>
    </source>
</evidence>
<reference evidence="3 4" key="1">
    <citation type="submission" date="2019-09" db="EMBL/GenBank/DDBJ databases">
        <title>Genome sequence of Roseospira marina, one of the more divergent members of the non-sulfur purple photosynthetic bacterial family, the Rhodospirillaceae.</title>
        <authorList>
            <person name="Meyer T."/>
            <person name="Kyndt J."/>
        </authorList>
    </citation>
    <scope>NUCLEOTIDE SEQUENCE [LARGE SCALE GENOMIC DNA]</scope>
    <source>
        <strain evidence="3 4">DSM 15113</strain>
    </source>
</reference>
<protein>
    <submittedName>
        <fullName evidence="3">DUF4376 domain-containing protein</fullName>
    </submittedName>
</protein>
<comment type="caution">
    <text evidence="3">The sequence shown here is derived from an EMBL/GenBank/DDBJ whole genome shotgun (WGS) entry which is preliminary data.</text>
</comment>